<comment type="caution">
    <text evidence="2">The sequence shown here is derived from an EMBL/GenBank/DDBJ whole genome shotgun (WGS) entry which is preliminary data.</text>
</comment>
<feature type="transmembrane region" description="Helical" evidence="1">
    <location>
        <begin position="33"/>
        <end position="52"/>
    </location>
</feature>
<dbReference type="EMBL" id="QSCS01000003">
    <property type="protein sequence ID" value="RGY29252.1"/>
    <property type="molecule type" value="Genomic_DNA"/>
</dbReference>
<protein>
    <submittedName>
        <fullName evidence="2">Uncharacterized protein</fullName>
    </submittedName>
</protein>
<keyword evidence="1" id="KW-0472">Membrane</keyword>
<keyword evidence="1" id="KW-0812">Transmembrane</keyword>
<accession>A0A413JC17</accession>
<proteinExistence type="predicted"/>
<sequence>MVPPGIEHLKFFVFKVLIDSTKSYIVKIKTIELAIFLISIISIFIAVIFLTVQRYGKGSIPPNSIGIKLQKTL</sequence>
<evidence type="ECO:0000313" key="3">
    <source>
        <dbReference type="Proteomes" id="UP000284431"/>
    </source>
</evidence>
<dbReference type="AlphaFoldDB" id="A0A413JC17"/>
<organism evidence="2 3">
    <name type="scientific">Bacteroides caccae</name>
    <dbReference type="NCBI Taxonomy" id="47678"/>
    <lineage>
        <taxon>Bacteria</taxon>
        <taxon>Pseudomonadati</taxon>
        <taxon>Bacteroidota</taxon>
        <taxon>Bacteroidia</taxon>
        <taxon>Bacteroidales</taxon>
        <taxon>Bacteroidaceae</taxon>
        <taxon>Bacteroides</taxon>
    </lineage>
</organism>
<keyword evidence="1" id="KW-1133">Transmembrane helix</keyword>
<evidence type="ECO:0000313" key="2">
    <source>
        <dbReference type="EMBL" id="RGY29252.1"/>
    </source>
</evidence>
<dbReference type="Proteomes" id="UP000284431">
    <property type="component" value="Unassembled WGS sequence"/>
</dbReference>
<gene>
    <name evidence="2" type="ORF">DXA49_02705</name>
</gene>
<evidence type="ECO:0000256" key="1">
    <source>
        <dbReference type="SAM" id="Phobius"/>
    </source>
</evidence>
<name>A0A413JC17_9BACE</name>
<reference evidence="2 3" key="1">
    <citation type="submission" date="2018-08" db="EMBL/GenBank/DDBJ databases">
        <title>A genome reference for cultivated species of the human gut microbiota.</title>
        <authorList>
            <person name="Zou Y."/>
            <person name="Xue W."/>
            <person name="Luo G."/>
        </authorList>
    </citation>
    <scope>NUCLEOTIDE SEQUENCE [LARGE SCALE GENOMIC DNA]</scope>
    <source>
        <strain evidence="2 3">OF02-6LB</strain>
    </source>
</reference>